<evidence type="ECO:0000259" key="1">
    <source>
        <dbReference type="PROSITE" id="PS50994"/>
    </source>
</evidence>
<evidence type="ECO:0000313" key="3">
    <source>
        <dbReference type="Proteomes" id="UP000268014"/>
    </source>
</evidence>
<proteinExistence type="predicted"/>
<dbReference type="GO" id="GO:0015074">
    <property type="term" value="P:DNA integration"/>
    <property type="evidence" value="ECO:0007669"/>
    <property type="project" value="InterPro"/>
</dbReference>
<sequence>MLRRFFARRGVPCLITSDNARTFELGETILKESIQAARHDPTVLREWSDREITWRHITPYAPWQGGLYERLIKSVKHSLHKTLGRSLLSFEELSTTVIEIEALLNTSLLTYVSNDINTSILHPIDFVQKDLQLSCPLAPILNEKEGPTYRPAEEEPTLQTRKQALQALDHRATLPNDFGTCGKPNISLLYAKSIFSTSDVRGDVCSSRQKDQSFYCVIRYNHAITGRWTLFMRL</sequence>
<dbReference type="WBParaSite" id="HPLM_0001805401-mRNA-1">
    <property type="protein sequence ID" value="HPLM_0001805401-mRNA-1"/>
    <property type="gene ID" value="HPLM_0001805401"/>
</dbReference>
<reference evidence="2 3" key="2">
    <citation type="submission" date="2018-11" db="EMBL/GenBank/DDBJ databases">
        <authorList>
            <consortium name="Pathogen Informatics"/>
        </authorList>
    </citation>
    <scope>NUCLEOTIDE SEQUENCE [LARGE SCALE GENOMIC DNA]</scope>
    <source>
        <strain evidence="2 3">MHpl1</strain>
    </source>
</reference>
<dbReference type="PANTHER" id="PTHR47331">
    <property type="entry name" value="PHD-TYPE DOMAIN-CONTAINING PROTEIN"/>
    <property type="match status" value="1"/>
</dbReference>
<dbReference type="SUPFAM" id="SSF53098">
    <property type="entry name" value="Ribonuclease H-like"/>
    <property type="match status" value="1"/>
</dbReference>
<dbReference type="OrthoDB" id="5862077at2759"/>
<dbReference type="InterPro" id="IPR036397">
    <property type="entry name" value="RNaseH_sf"/>
</dbReference>
<dbReference type="Proteomes" id="UP000268014">
    <property type="component" value="Unassembled WGS sequence"/>
</dbReference>
<keyword evidence="3" id="KW-1185">Reference proteome</keyword>
<dbReference type="InterPro" id="IPR001584">
    <property type="entry name" value="Integrase_cat-core"/>
</dbReference>
<dbReference type="GO" id="GO:0003676">
    <property type="term" value="F:nucleic acid binding"/>
    <property type="evidence" value="ECO:0007669"/>
    <property type="project" value="InterPro"/>
</dbReference>
<dbReference type="Gene3D" id="3.30.420.10">
    <property type="entry name" value="Ribonuclease H-like superfamily/Ribonuclease H"/>
    <property type="match status" value="1"/>
</dbReference>
<accession>A0A0N4X174</accession>
<gene>
    <name evidence="2" type="ORF">HPLM_LOCUS18046</name>
</gene>
<reference evidence="4" key="1">
    <citation type="submission" date="2017-02" db="UniProtKB">
        <authorList>
            <consortium name="WormBaseParasite"/>
        </authorList>
    </citation>
    <scope>IDENTIFICATION</scope>
</reference>
<dbReference type="EMBL" id="UZAF01020299">
    <property type="protein sequence ID" value="VDO68563.1"/>
    <property type="molecule type" value="Genomic_DNA"/>
</dbReference>
<evidence type="ECO:0000313" key="4">
    <source>
        <dbReference type="WBParaSite" id="HPLM_0001805401-mRNA-1"/>
    </source>
</evidence>
<protein>
    <submittedName>
        <fullName evidence="4">Integrase catalytic domain-containing protein</fullName>
    </submittedName>
</protein>
<organism evidence="4">
    <name type="scientific">Haemonchus placei</name>
    <name type="common">Barber's pole worm</name>
    <dbReference type="NCBI Taxonomy" id="6290"/>
    <lineage>
        <taxon>Eukaryota</taxon>
        <taxon>Metazoa</taxon>
        <taxon>Ecdysozoa</taxon>
        <taxon>Nematoda</taxon>
        <taxon>Chromadorea</taxon>
        <taxon>Rhabditida</taxon>
        <taxon>Rhabditina</taxon>
        <taxon>Rhabditomorpha</taxon>
        <taxon>Strongyloidea</taxon>
        <taxon>Trichostrongylidae</taxon>
        <taxon>Haemonchus</taxon>
    </lineage>
</organism>
<dbReference type="PROSITE" id="PS50994">
    <property type="entry name" value="INTEGRASE"/>
    <property type="match status" value="1"/>
</dbReference>
<dbReference type="InterPro" id="IPR012337">
    <property type="entry name" value="RNaseH-like_sf"/>
</dbReference>
<dbReference type="STRING" id="6290.A0A0N4X174"/>
<name>A0A0N4X174_HAEPC</name>
<dbReference type="AlphaFoldDB" id="A0A0N4X174"/>
<evidence type="ECO:0000313" key="2">
    <source>
        <dbReference type="EMBL" id="VDO68563.1"/>
    </source>
</evidence>
<feature type="domain" description="Integrase catalytic" evidence="1">
    <location>
        <begin position="1"/>
        <end position="131"/>
    </location>
</feature>